<organism evidence="1">
    <name type="scientific">Tanacetum cinerariifolium</name>
    <name type="common">Dalmatian daisy</name>
    <name type="synonym">Chrysanthemum cinerariifolium</name>
    <dbReference type="NCBI Taxonomy" id="118510"/>
    <lineage>
        <taxon>Eukaryota</taxon>
        <taxon>Viridiplantae</taxon>
        <taxon>Streptophyta</taxon>
        <taxon>Embryophyta</taxon>
        <taxon>Tracheophyta</taxon>
        <taxon>Spermatophyta</taxon>
        <taxon>Magnoliopsida</taxon>
        <taxon>eudicotyledons</taxon>
        <taxon>Gunneridae</taxon>
        <taxon>Pentapetalae</taxon>
        <taxon>asterids</taxon>
        <taxon>campanulids</taxon>
        <taxon>Asterales</taxon>
        <taxon>Asteraceae</taxon>
        <taxon>Asteroideae</taxon>
        <taxon>Anthemideae</taxon>
        <taxon>Anthemidinae</taxon>
        <taxon>Tanacetum</taxon>
    </lineage>
</organism>
<comment type="caution">
    <text evidence="1">The sequence shown here is derived from an EMBL/GenBank/DDBJ whole genome shotgun (WGS) entry which is preliminary data.</text>
</comment>
<gene>
    <name evidence="1" type="ORF">Tci_891253</name>
</gene>
<dbReference type="EMBL" id="BKCJ011313347">
    <property type="protein sequence ID" value="GFD19284.1"/>
    <property type="molecule type" value="Genomic_DNA"/>
</dbReference>
<feature type="non-terminal residue" evidence="1">
    <location>
        <position position="1"/>
    </location>
</feature>
<dbReference type="AlphaFoldDB" id="A0A699UI76"/>
<evidence type="ECO:0000313" key="1">
    <source>
        <dbReference type="EMBL" id="GFD19284.1"/>
    </source>
</evidence>
<proteinExistence type="predicted"/>
<protein>
    <submittedName>
        <fullName evidence="1">Uncharacterized protein</fullName>
    </submittedName>
</protein>
<accession>A0A699UI76</accession>
<sequence>EVSVGSTVPSGRRSGLGLGARRAVEAACQAVGGCDGLVEVGGAPAKQQVFAKQVAVGLGRGAVADGGARAFVYHAAVVGGVVEGQGFENVPAQVVHPVYVERLVEHARIHGHRQGAGLQHALQKPLVVAPVEVHAERKARGQR</sequence>
<reference evidence="1" key="1">
    <citation type="journal article" date="2019" name="Sci. Rep.">
        <title>Draft genome of Tanacetum cinerariifolium, the natural source of mosquito coil.</title>
        <authorList>
            <person name="Yamashiro T."/>
            <person name="Shiraishi A."/>
            <person name="Satake H."/>
            <person name="Nakayama K."/>
        </authorList>
    </citation>
    <scope>NUCLEOTIDE SEQUENCE</scope>
</reference>
<name>A0A699UI76_TANCI</name>